<proteinExistence type="predicted"/>
<dbReference type="SMART" id="SM00749">
    <property type="entry name" value="BON"/>
    <property type="match status" value="2"/>
</dbReference>
<name>A0ABX3A763_9GAMM</name>
<keyword evidence="4" id="KW-1185">Reference proteome</keyword>
<feature type="domain" description="BON" evidence="2">
    <location>
        <begin position="138"/>
        <end position="203"/>
    </location>
</feature>
<evidence type="ECO:0000256" key="1">
    <source>
        <dbReference type="ARBA" id="ARBA00022729"/>
    </source>
</evidence>
<evidence type="ECO:0000313" key="4">
    <source>
        <dbReference type="Proteomes" id="UP000094329"/>
    </source>
</evidence>
<dbReference type="InterPro" id="IPR007055">
    <property type="entry name" value="BON_dom"/>
</dbReference>
<dbReference type="RefSeq" id="WP_069313333.1">
    <property type="nucleotide sequence ID" value="NZ_MDTU01000001.1"/>
</dbReference>
<keyword evidence="1" id="KW-0732">Signal</keyword>
<sequence>MIQLSSVKKRTLPVLAGGLILTSFMLQGCVPAVIAVSAAASGAYVAHNRNPPSGVWDDVNLAYDARQKMIKEMPQLEKGQAYNYINFTAYNGALLITGQVASRTDKDQITKIALSIKPRVVYNQLTVGAPESTSQAVQDSWITTKVKTRMVGKVDPTRVKVVTQNGAVYLLGIVTPFEAQAATKIARTTDGVRKVVKVFDYVEQKKLSPQEAEQQTQ</sequence>
<dbReference type="PROSITE" id="PS50914">
    <property type="entry name" value="BON"/>
    <property type="match status" value="1"/>
</dbReference>
<dbReference type="Pfam" id="PF04972">
    <property type="entry name" value="BON"/>
    <property type="match status" value="2"/>
</dbReference>
<evidence type="ECO:0000259" key="2">
    <source>
        <dbReference type="PROSITE" id="PS50914"/>
    </source>
</evidence>
<comment type="caution">
    <text evidence="3">The sequence shown here is derived from an EMBL/GenBank/DDBJ whole genome shotgun (WGS) entry which is preliminary data.</text>
</comment>
<dbReference type="Proteomes" id="UP000094329">
    <property type="component" value="Unassembled WGS sequence"/>
</dbReference>
<evidence type="ECO:0000313" key="3">
    <source>
        <dbReference type="EMBL" id="ODN43536.1"/>
    </source>
</evidence>
<accession>A0ABX3A763</accession>
<dbReference type="EMBL" id="MDTU01000001">
    <property type="protein sequence ID" value="ODN43536.1"/>
    <property type="molecule type" value="Genomic_DNA"/>
</dbReference>
<dbReference type="PANTHER" id="PTHR34606:SF4">
    <property type="entry name" value="OUTER MEMBRANE LIPOPROTEIN DOLP"/>
    <property type="match status" value="1"/>
</dbReference>
<dbReference type="InterPro" id="IPR014004">
    <property type="entry name" value="Transpt-assoc_nodulatn_dom_bac"/>
</dbReference>
<organism evidence="3 4">
    <name type="scientific">Piscirickettsia litoralis</name>
    <dbReference type="NCBI Taxonomy" id="1891921"/>
    <lineage>
        <taxon>Bacteria</taxon>
        <taxon>Pseudomonadati</taxon>
        <taxon>Pseudomonadota</taxon>
        <taxon>Gammaproteobacteria</taxon>
        <taxon>Thiotrichales</taxon>
        <taxon>Piscirickettsiaceae</taxon>
        <taxon>Piscirickettsia</taxon>
    </lineage>
</organism>
<dbReference type="InterPro" id="IPR051686">
    <property type="entry name" value="Lipoprotein_DolP"/>
</dbReference>
<protein>
    <submittedName>
        <fullName evidence="3">Osmotic-shock protection protein</fullName>
    </submittedName>
</protein>
<dbReference type="PANTHER" id="PTHR34606">
    <property type="entry name" value="BON DOMAIN-CONTAINING PROTEIN"/>
    <property type="match status" value="1"/>
</dbReference>
<gene>
    <name evidence="3" type="ORF">BGC07_12175</name>
</gene>
<reference evidence="3 4" key="1">
    <citation type="submission" date="2016-08" db="EMBL/GenBank/DDBJ databases">
        <title>Draft genome sequence of Candidatus Piscirickettsia litoralis, from seawater.</title>
        <authorList>
            <person name="Wan X."/>
            <person name="Lee A.J."/>
            <person name="Hou S."/>
            <person name="Donachie S.P."/>
        </authorList>
    </citation>
    <scope>NUCLEOTIDE SEQUENCE [LARGE SCALE GENOMIC DNA]</scope>
    <source>
        <strain evidence="3 4">Y2</strain>
    </source>
</reference>